<proteinExistence type="predicted"/>
<gene>
    <name evidence="1" type="ORF">MILVUS5_LOCUS4534</name>
</gene>
<keyword evidence="2" id="KW-1185">Reference proteome</keyword>
<comment type="caution">
    <text evidence="1">The sequence shown here is derived from an EMBL/GenBank/DDBJ whole genome shotgun (WGS) entry which is preliminary data.</text>
</comment>
<sequence>MPAVQELHKLNSQELCRLLKDAGNFPVHYRTGKGGLLEVDMDKLARYTQSHYILNTTAFSKKQIKRCGAWMLS</sequence>
<accession>A0ACB0IND1</accession>
<evidence type="ECO:0000313" key="1">
    <source>
        <dbReference type="EMBL" id="CAJ2633418.1"/>
    </source>
</evidence>
<organism evidence="1 2">
    <name type="scientific">Trifolium pratense</name>
    <name type="common">Red clover</name>
    <dbReference type="NCBI Taxonomy" id="57577"/>
    <lineage>
        <taxon>Eukaryota</taxon>
        <taxon>Viridiplantae</taxon>
        <taxon>Streptophyta</taxon>
        <taxon>Embryophyta</taxon>
        <taxon>Tracheophyta</taxon>
        <taxon>Spermatophyta</taxon>
        <taxon>Magnoliopsida</taxon>
        <taxon>eudicotyledons</taxon>
        <taxon>Gunneridae</taxon>
        <taxon>Pentapetalae</taxon>
        <taxon>rosids</taxon>
        <taxon>fabids</taxon>
        <taxon>Fabales</taxon>
        <taxon>Fabaceae</taxon>
        <taxon>Papilionoideae</taxon>
        <taxon>50 kb inversion clade</taxon>
        <taxon>NPAAA clade</taxon>
        <taxon>Hologalegina</taxon>
        <taxon>IRL clade</taxon>
        <taxon>Trifolieae</taxon>
        <taxon>Trifolium</taxon>
    </lineage>
</organism>
<dbReference type="Proteomes" id="UP001177021">
    <property type="component" value="Unassembled WGS sequence"/>
</dbReference>
<name>A0ACB0IND1_TRIPR</name>
<dbReference type="EMBL" id="CASHSV030000001">
    <property type="protein sequence ID" value="CAJ2633418.1"/>
    <property type="molecule type" value="Genomic_DNA"/>
</dbReference>
<protein>
    <submittedName>
        <fullName evidence="1">Uncharacterized protein</fullName>
    </submittedName>
</protein>
<reference evidence="1" key="1">
    <citation type="submission" date="2023-10" db="EMBL/GenBank/DDBJ databases">
        <authorList>
            <person name="Rodriguez Cubillos JULIANA M."/>
            <person name="De Vega J."/>
        </authorList>
    </citation>
    <scope>NUCLEOTIDE SEQUENCE</scope>
</reference>
<evidence type="ECO:0000313" key="2">
    <source>
        <dbReference type="Proteomes" id="UP001177021"/>
    </source>
</evidence>